<comment type="caution">
    <text evidence="1">The sequence shown here is derived from an EMBL/GenBank/DDBJ whole genome shotgun (WGS) entry which is preliminary data.</text>
</comment>
<name>A0A7K1U5X1_9BACT</name>
<dbReference type="Proteomes" id="UP000461730">
    <property type="component" value="Unassembled WGS sequence"/>
</dbReference>
<dbReference type="PANTHER" id="PTHR40266:SF2">
    <property type="entry name" value="TOXIN HIGB-1"/>
    <property type="match status" value="1"/>
</dbReference>
<proteinExistence type="predicted"/>
<dbReference type="Gene3D" id="3.30.2310.20">
    <property type="entry name" value="RelE-like"/>
    <property type="match status" value="1"/>
</dbReference>
<accession>A0A7K1U5X1</accession>
<dbReference type="PANTHER" id="PTHR40266">
    <property type="entry name" value="TOXIN HIGB-1"/>
    <property type="match status" value="1"/>
</dbReference>
<dbReference type="InterPro" id="IPR007711">
    <property type="entry name" value="HigB-1"/>
</dbReference>
<dbReference type="AlphaFoldDB" id="A0A7K1U5X1"/>
<sequence length="94" mass="10928">MIRNLKNKGLKLFWEKNDCSRLPTEWASKIGHMLAVLDLADVVPQDFAAFIGWKIHPLKGNLKGFWSLTVSGNWRIIFRFEDGDAYDVDFVDYH</sequence>
<dbReference type="EMBL" id="WRXN01000006">
    <property type="protein sequence ID" value="MVT09761.1"/>
    <property type="molecule type" value="Genomic_DNA"/>
</dbReference>
<dbReference type="SUPFAM" id="SSF143011">
    <property type="entry name" value="RelE-like"/>
    <property type="match status" value="1"/>
</dbReference>
<dbReference type="Pfam" id="PF05015">
    <property type="entry name" value="HigB-like_toxin"/>
    <property type="match status" value="1"/>
</dbReference>
<protein>
    <recommendedName>
        <fullName evidence="3">Proteic killer suppression protein</fullName>
    </recommendedName>
</protein>
<organism evidence="1 2">
    <name type="scientific">Chitinophaga tropicalis</name>
    <dbReference type="NCBI Taxonomy" id="2683588"/>
    <lineage>
        <taxon>Bacteria</taxon>
        <taxon>Pseudomonadati</taxon>
        <taxon>Bacteroidota</taxon>
        <taxon>Chitinophagia</taxon>
        <taxon>Chitinophagales</taxon>
        <taxon>Chitinophagaceae</taxon>
        <taxon>Chitinophaga</taxon>
    </lineage>
</organism>
<dbReference type="InterPro" id="IPR035093">
    <property type="entry name" value="RelE/ParE_toxin_dom_sf"/>
</dbReference>
<keyword evidence="2" id="KW-1185">Reference proteome</keyword>
<evidence type="ECO:0000313" key="1">
    <source>
        <dbReference type="EMBL" id="MVT09761.1"/>
    </source>
</evidence>
<dbReference type="RefSeq" id="WP_157307200.1">
    <property type="nucleotide sequence ID" value="NZ_WRXN01000006.1"/>
</dbReference>
<gene>
    <name evidence="1" type="ORF">GO493_15935</name>
</gene>
<evidence type="ECO:0008006" key="3">
    <source>
        <dbReference type="Google" id="ProtNLM"/>
    </source>
</evidence>
<reference evidence="1 2" key="1">
    <citation type="submission" date="2019-12" db="EMBL/GenBank/DDBJ databases">
        <title>Chitinophaga sp. strain ysch24 (GDMCC 1.1355), whole genome shotgun sequence.</title>
        <authorList>
            <person name="Zhang X."/>
        </authorList>
    </citation>
    <scope>NUCLEOTIDE SEQUENCE [LARGE SCALE GENOMIC DNA]</scope>
    <source>
        <strain evidence="2">ysch24</strain>
    </source>
</reference>
<evidence type="ECO:0000313" key="2">
    <source>
        <dbReference type="Proteomes" id="UP000461730"/>
    </source>
</evidence>